<comment type="caution">
    <text evidence="2">The sequence shown here is derived from an EMBL/GenBank/DDBJ whole genome shotgun (WGS) entry which is preliminary data.</text>
</comment>
<proteinExistence type="predicted"/>
<keyword evidence="1" id="KW-1133">Transmembrane helix</keyword>
<evidence type="ECO:0000313" key="2">
    <source>
        <dbReference type="EMBL" id="MBA0777957.1"/>
    </source>
</evidence>
<protein>
    <submittedName>
        <fullName evidence="2">Uncharacterized protein</fullName>
    </submittedName>
</protein>
<dbReference type="EMBL" id="JABEZW010000010">
    <property type="protein sequence ID" value="MBA0777957.1"/>
    <property type="molecule type" value="Genomic_DNA"/>
</dbReference>
<name>A0A7J9EY23_9ROSI</name>
<keyword evidence="1" id="KW-0472">Membrane</keyword>
<evidence type="ECO:0000313" key="3">
    <source>
        <dbReference type="Proteomes" id="UP000593568"/>
    </source>
</evidence>
<keyword evidence="1" id="KW-0812">Transmembrane</keyword>
<feature type="transmembrane region" description="Helical" evidence="1">
    <location>
        <begin position="25"/>
        <end position="50"/>
    </location>
</feature>
<sequence>MRLIGSSQFQNGAKEFKRKSLSSPLYVVGTFFLLFSHLLVNLIRLVIILLNPSLNAFRMQDNLLMKPLMLLLRLILR</sequence>
<reference evidence="2 3" key="1">
    <citation type="journal article" date="2019" name="Genome Biol. Evol.">
        <title>Insights into the evolution of the New World diploid cottons (Gossypium, subgenus Houzingenia) based on genome sequencing.</title>
        <authorList>
            <person name="Grover C.E."/>
            <person name="Arick M.A. 2nd"/>
            <person name="Thrash A."/>
            <person name="Conover J.L."/>
            <person name="Sanders W.S."/>
            <person name="Peterson D.G."/>
            <person name="Frelichowski J.E."/>
            <person name="Scheffler J.A."/>
            <person name="Scheffler B.E."/>
            <person name="Wendel J.F."/>
        </authorList>
    </citation>
    <scope>NUCLEOTIDE SEQUENCE [LARGE SCALE GENOMIC DNA]</scope>
    <source>
        <strain evidence="2">8</strain>
        <tissue evidence="2">Leaf</tissue>
    </source>
</reference>
<organism evidence="2 3">
    <name type="scientific">Gossypium trilobum</name>
    <dbReference type="NCBI Taxonomy" id="34281"/>
    <lineage>
        <taxon>Eukaryota</taxon>
        <taxon>Viridiplantae</taxon>
        <taxon>Streptophyta</taxon>
        <taxon>Embryophyta</taxon>
        <taxon>Tracheophyta</taxon>
        <taxon>Spermatophyta</taxon>
        <taxon>Magnoliopsida</taxon>
        <taxon>eudicotyledons</taxon>
        <taxon>Gunneridae</taxon>
        <taxon>Pentapetalae</taxon>
        <taxon>rosids</taxon>
        <taxon>malvids</taxon>
        <taxon>Malvales</taxon>
        <taxon>Malvaceae</taxon>
        <taxon>Malvoideae</taxon>
        <taxon>Gossypium</taxon>
    </lineage>
</organism>
<evidence type="ECO:0000256" key="1">
    <source>
        <dbReference type="SAM" id="Phobius"/>
    </source>
</evidence>
<dbReference type="AlphaFoldDB" id="A0A7J9EY23"/>
<dbReference type="Proteomes" id="UP000593568">
    <property type="component" value="Unassembled WGS sequence"/>
</dbReference>
<keyword evidence="3" id="KW-1185">Reference proteome</keyword>
<accession>A0A7J9EY23</accession>
<gene>
    <name evidence="2" type="ORF">Gotri_005903</name>
</gene>